<proteinExistence type="predicted"/>
<feature type="transmembrane region" description="Helical" evidence="1">
    <location>
        <begin position="120"/>
        <end position="139"/>
    </location>
</feature>
<dbReference type="RefSeq" id="WP_213531657.1">
    <property type="nucleotide sequence ID" value="NZ_BOVJ01000238.1"/>
</dbReference>
<dbReference type="EMBL" id="BOVJ01000238">
    <property type="protein sequence ID" value="GIQ66992.1"/>
    <property type="molecule type" value="Genomic_DNA"/>
</dbReference>
<gene>
    <name evidence="2" type="ORF">PACILC2_55600</name>
</gene>
<feature type="transmembrane region" description="Helical" evidence="1">
    <location>
        <begin position="208"/>
        <end position="229"/>
    </location>
</feature>
<protein>
    <recommendedName>
        <fullName evidence="4">Yip1 domain-containing protein</fullName>
    </recommendedName>
</protein>
<sequence length="230" mass="24231">MKYCTQCGVPIADDAGTVCENCGGGQTAAEGAASFQTNRPEAYAALARNYLFHPLQALGDMAAVRSFVPGLVAAGTAALILAVVVLVYLHQTVGALSFIFGGIGGFNGFDVPYFSLFVRVLFGALLQWLLLSGVIVGGAKLFRMPAENVQAFNMAGLTKLYFAAAALASMVLGFIHPWLGLSVLAGGLVLSAHVLYKGMRAVSGDVPFYFVPAVLTAYYILLGALFRLMF</sequence>
<accession>A0ABQ4NFH1</accession>
<reference evidence="2 3" key="1">
    <citation type="submission" date="2021-04" db="EMBL/GenBank/DDBJ databases">
        <title>Draft genome sequence of Paenibacillus cisolokensis, LC2-13A.</title>
        <authorList>
            <person name="Uke A."/>
            <person name="Chhe C."/>
            <person name="Baramee S."/>
            <person name="Kosugi A."/>
        </authorList>
    </citation>
    <scope>NUCLEOTIDE SEQUENCE [LARGE SCALE GENOMIC DNA]</scope>
    <source>
        <strain evidence="2 3">LC2-13A</strain>
    </source>
</reference>
<feature type="transmembrane region" description="Helical" evidence="1">
    <location>
        <begin position="151"/>
        <end position="172"/>
    </location>
</feature>
<keyword evidence="3" id="KW-1185">Reference proteome</keyword>
<keyword evidence="1" id="KW-0812">Transmembrane</keyword>
<keyword evidence="1" id="KW-1133">Transmembrane helix</keyword>
<evidence type="ECO:0000256" key="1">
    <source>
        <dbReference type="SAM" id="Phobius"/>
    </source>
</evidence>
<comment type="caution">
    <text evidence="2">The sequence shown here is derived from an EMBL/GenBank/DDBJ whole genome shotgun (WGS) entry which is preliminary data.</text>
</comment>
<feature type="transmembrane region" description="Helical" evidence="1">
    <location>
        <begin position="67"/>
        <end position="89"/>
    </location>
</feature>
<evidence type="ECO:0000313" key="3">
    <source>
        <dbReference type="Proteomes" id="UP000680304"/>
    </source>
</evidence>
<keyword evidence="1" id="KW-0472">Membrane</keyword>
<evidence type="ECO:0000313" key="2">
    <source>
        <dbReference type="EMBL" id="GIQ66992.1"/>
    </source>
</evidence>
<dbReference type="Proteomes" id="UP000680304">
    <property type="component" value="Unassembled WGS sequence"/>
</dbReference>
<name>A0ABQ4NFH1_9BACL</name>
<organism evidence="2 3">
    <name type="scientific">Paenibacillus cisolokensis</name>
    <dbReference type="NCBI Taxonomy" id="1658519"/>
    <lineage>
        <taxon>Bacteria</taxon>
        <taxon>Bacillati</taxon>
        <taxon>Bacillota</taxon>
        <taxon>Bacilli</taxon>
        <taxon>Bacillales</taxon>
        <taxon>Paenibacillaceae</taxon>
        <taxon>Paenibacillus</taxon>
    </lineage>
</organism>
<evidence type="ECO:0008006" key="4">
    <source>
        <dbReference type="Google" id="ProtNLM"/>
    </source>
</evidence>